<dbReference type="InterPro" id="IPR002110">
    <property type="entry name" value="Ankyrin_rpt"/>
</dbReference>
<gene>
    <name evidence="4" type="ORF">AB1Y20_010712</name>
</gene>
<dbReference type="PROSITE" id="PS50088">
    <property type="entry name" value="ANK_REPEAT"/>
    <property type="match status" value="2"/>
</dbReference>
<evidence type="ECO:0008006" key="6">
    <source>
        <dbReference type="Google" id="ProtNLM"/>
    </source>
</evidence>
<keyword evidence="2 3" id="KW-0040">ANK repeat</keyword>
<evidence type="ECO:0000313" key="4">
    <source>
        <dbReference type="EMBL" id="KAL1504305.1"/>
    </source>
</evidence>
<dbReference type="AlphaFoldDB" id="A0AB34IQC0"/>
<feature type="repeat" description="ANK" evidence="3">
    <location>
        <begin position="373"/>
        <end position="405"/>
    </location>
</feature>
<reference evidence="4 5" key="1">
    <citation type="journal article" date="2024" name="Science">
        <title>Giant polyketide synthase enzymes in the biosynthesis of giant marine polyether toxins.</title>
        <authorList>
            <person name="Fallon T.R."/>
            <person name="Shende V.V."/>
            <person name="Wierzbicki I.H."/>
            <person name="Pendleton A.L."/>
            <person name="Watervoot N.F."/>
            <person name="Auber R.P."/>
            <person name="Gonzalez D.J."/>
            <person name="Wisecaver J.H."/>
            <person name="Moore B.S."/>
        </authorList>
    </citation>
    <scope>NUCLEOTIDE SEQUENCE [LARGE SCALE GENOMIC DNA]</scope>
    <source>
        <strain evidence="4 5">12B1</strain>
    </source>
</reference>
<dbReference type="Gene3D" id="2.60.120.650">
    <property type="entry name" value="Cupin"/>
    <property type="match status" value="1"/>
</dbReference>
<sequence length="469" mass="49177">MLALACLPAASLADCVDEGPWPCAQPPCAAAELSCALLAEQRLCATRWAAVPSLPPAPHAHTLLRALCPRACGQCGVSPPPECNMRQLDSSHATSPALPRVLRASSEPIIVRAAASAWRLNLSQALAARGALPLRAVISGGRHRADPTADTPLLAADFAPALRNGSLPADAYIFHELGGIAAADEGARAVLGGRAVEEEARALLRELPPLSALLARVLVEQQRAAERQVDGRLLLSAGGWANGRPFHVHGPALFALASGAKHWLVRRPNASFGWQTYEVDREELAANERLPDGWEDQLWQCTQREGDLLWVPDQLAHATLNYAGLTTGLTMVIDEVAPLSPLHLAARSGSAAAVRTALRRGTDHVDARARSNGDATPLHFAAGLGHCEAAAELLAAGASPHARAKDGVTALHVAAAGGHEDAVRLLLQHGANAAERNDNGHTPADLAELLGHKTVADALKDAPAWAAQQ</sequence>
<dbReference type="SMART" id="SM00248">
    <property type="entry name" value="ANK"/>
    <property type="match status" value="4"/>
</dbReference>
<evidence type="ECO:0000256" key="3">
    <source>
        <dbReference type="PROSITE-ProRule" id="PRU00023"/>
    </source>
</evidence>
<evidence type="ECO:0000256" key="1">
    <source>
        <dbReference type="ARBA" id="ARBA00022737"/>
    </source>
</evidence>
<dbReference type="Pfam" id="PF12796">
    <property type="entry name" value="Ank_2"/>
    <property type="match status" value="1"/>
</dbReference>
<dbReference type="PANTHER" id="PTHR24171">
    <property type="entry name" value="ANKYRIN REPEAT DOMAIN-CONTAINING PROTEIN 39-RELATED"/>
    <property type="match status" value="1"/>
</dbReference>
<keyword evidence="5" id="KW-1185">Reference proteome</keyword>
<dbReference type="PANTHER" id="PTHR24171:SF10">
    <property type="entry name" value="ANKYRIN REPEAT DOMAIN-CONTAINING PROTEIN 29-LIKE"/>
    <property type="match status" value="1"/>
</dbReference>
<keyword evidence="1" id="KW-0677">Repeat</keyword>
<dbReference type="PROSITE" id="PS50297">
    <property type="entry name" value="ANK_REP_REGION"/>
    <property type="match status" value="2"/>
</dbReference>
<dbReference type="SUPFAM" id="SSF48403">
    <property type="entry name" value="Ankyrin repeat"/>
    <property type="match status" value="1"/>
</dbReference>
<organism evidence="4 5">
    <name type="scientific">Prymnesium parvum</name>
    <name type="common">Toxic golden alga</name>
    <dbReference type="NCBI Taxonomy" id="97485"/>
    <lineage>
        <taxon>Eukaryota</taxon>
        <taxon>Haptista</taxon>
        <taxon>Haptophyta</taxon>
        <taxon>Prymnesiophyceae</taxon>
        <taxon>Prymnesiales</taxon>
        <taxon>Prymnesiaceae</taxon>
        <taxon>Prymnesium</taxon>
    </lineage>
</organism>
<dbReference type="EMBL" id="JBGBPQ010000020">
    <property type="protein sequence ID" value="KAL1504305.1"/>
    <property type="molecule type" value="Genomic_DNA"/>
</dbReference>
<accession>A0AB34IQC0</accession>
<evidence type="ECO:0000313" key="5">
    <source>
        <dbReference type="Proteomes" id="UP001515480"/>
    </source>
</evidence>
<evidence type="ECO:0000256" key="2">
    <source>
        <dbReference type="ARBA" id="ARBA00023043"/>
    </source>
</evidence>
<dbReference type="Gene3D" id="1.25.40.20">
    <property type="entry name" value="Ankyrin repeat-containing domain"/>
    <property type="match status" value="1"/>
</dbReference>
<name>A0AB34IQC0_PRYPA</name>
<proteinExistence type="predicted"/>
<comment type="caution">
    <text evidence="4">The sequence shown here is derived from an EMBL/GenBank/DDBJ whole genome shotgun (WGS) entry which is preliminary data.</text>
</comment>
<dbReference type="InterPro" id="IPR036770">
    <property type="entry name" value="Ankyrin_rpt-contain_sf"/>
</dbReference>
<protein>
    <recommendedName>
        <fullName evidence="6">Bifunctional lysine-specific demethylase and histidyl-hydroxylase</fullName>
    </recommendedName>
</protein>
<dbReference type="Proteomes" id="UP001515480">
    <property type="component" value="Unassembled WGS sequence"/>
</dbReference>
<dbReference type="SUPFAM" id="SSF51197">
    <property type="entry name" value="Clavaminate synthase-like"/>
    <property type="match status" value="1"/>
</dbReference>
<feature type="repeat" description="ANK" evidence="3">
    <location>
        <begin position="406"/>
        <end position="438"/>
    </location>
</feature>